<gene>
    <name evidence="7" type="ordered locus">CVAR_2534</name>
</gene>
<dbReference type="Gene3D" id="3.40.50.1980">
    <property type="entry name" value="Nitrogenase molybdenum iron protein domain"/>
    <property type="match status" value="2"/>
</dbReference>
<evidence type="ECO:0000256" key="5">
    <source>
        <dbReference type="SAM" id="SignalP"/>
    </source>
</evidence>
<dbReference type="InterPro" id="IPR002491">
    <property type="entry name" value="ABC_transptr_periplasmic_BD"/>
</dbReference>
<dbReference type="GO" id="GO:1901678">
    <property type="term" value="P:iron coordination entity transport"/>
    <property type="evidence" value="ECO:0007669"/>
    <property type="project" value="UniProtKB-ARBA"/>
</dbReference>
<evidence type="ECO:0000313" key="8">
    <source>
        <dbReference type="Proteomes" id="UP000006659"/>
    </source>
</evidence>
<accession>G0HG01</accession>
<evidence type="ECO:0000256" key="1">
    <source>
        <dbReference type="ARBA" id="ARBA00004196"/>
    </source>
</evidence>
<sequence>MTFLTRQPSAMPRRSVRAFAATVAATALLLAGCSSEDSGTRSFTADNGTFEIPAQPERIVAIGRAVPSLPTTDAPLVGVVEYSEMVGITEEQEKTYEDLQKVGSGAELDYEKIASLEPDVIISGIPLRNFTKVDEDRLQSIAPTLSLGPLTPYEWKDLGEQQTDAAGVSGIFDDQKAEYEDRAAEIREEYKDKIDGVNFAAVEQADQGANGFTRQYTGGWITNIPEDVGLNFPGEGADTENNGATFTEALSSEKIPDLRDVDAIMYRAEADGSPVAGLEELLSQSAFQNLPAVEEGRILAVNGLWAETYAGALICLDSLEEALKNLPN</sequence>
<feature type="signal peptide" evidence="5">
    <location>
        <begin position="1"/>
        <end position="20"/>
    </location>
</feature>
<dbReference type="eggNOG" id="COG0614">
    <property type="taxonomic scope" value="Bacteria"/>
</dbReference>
<evidence type="ECO:0000256" key="4">
    <source>
        <dbReference type="ARBA" id="ARBA00022729"/>
    </source>
</evidence>
<dbReference type="Pfam" id="PF01497">
    <property type="entry name" value="Peripla_BP_2"/>
    <property type="match status" value="1"/>
</dbReference>
<feature type="domain" description="Fe/B12 periplasmic-binding" evidence="6">
    <location>
        <begin position="58"/>
        <end position="328"/>
    </location>
</feature>
<proteinExistence type="inferred from homology"/>
<organism evidence="7 8">
    <name type="scientific">Corynebacterium variabile (strain DSM 44702 / CIP 107183 / JCM 12073 / NCIMB 30131)</name>
    <name type="common">Corynebacterium mooreparkense</name>
    <dbReference type="NCBI Taxonomy" id="858619"/>
    <lineage>
        <taxon>Bacteria</taxon>
        <taxon>Bacillati</taxon>
        <taxon>Actinomycetota</taxon>
        <taxon>Actinomycetes</taxon>
        <taxon>Mycobacteriales</taxon>
        <taxon>Corynebacteriaceae</taxon>
        <taxon>Corynebacterium</taxon>
    </lineage>
</organism>
<dbReference type="PROSITE" id="PS51257">
    <property type="entry name" value="PROKAR_LIPOPROTEIN"/>
    <property type="match status" value="1"/>
</dbReference>
<keyword evidence="3" id="KW-0813">Transport</keyword>
<dbReference type="STRING" id="858619.CVAR_2534"/>
<dbReference type="PROSITE" id="PS50983">
    <property type="entry name" value="FE_B12_PBP"/>
    <property type="match status" value="1"/>
</dbReference>
<dbReference type="PANTHER" id="PTHR30532">
    <property type="entry name" value="IRON III DICITRATE-BINDING PERIPLASMIC PROTEIN"/>
    <property type="match status" value="1"/>
</dbReference>
<dbReference type="PANTHER" id="PTHR30532:SF25">
    <property type="entry name" value="IRON(III) DICITRATE-BINDING PERIPLASMIC PROTEIN"/>
    <property type="match status" value="1"/>
</dbReference>
<reference evidence="7 8" key="1">
    <citation type="journal article" date="2011" name="BMC Genomics">
        <title>Complete genome sequence of Corynebacterium variabile DSM 44702 isolated from the surface of smear-ripened cheeses and insights into cheese ripening and flavor generation.</title>
        <authorList>
            <person name="Schroeder J."/>
            <person name="Maus I."/>
            <person name="Trost E."/>
            <person name="Tauch A."/>
        </authorList>
    </citation>
    <scope>NUCLEOTIDE SEQUENCE [LARGE SCALE GENOMIC DNA]</scope>
    <source>
        <strain evidence="8">DSM 44702 / JCM 12073 / NCIMB 30131</strain>
    </source>
</reference>
<dbReference type="SUPFAM" id="SSF53807">
    <property type="entry name" value="Helical backbone' metal receptor"/>
    <property type="match status" value="1"/>
</dbReference>
<evidence type="ECO:0000256" key="2">
    <source>
        <dbReference type="ARBA" id="ARBA00008814"/>
    </source>
</evidence>
<dbReference type="AlphaFoldDB" id="G0HG01"/>
<evidence type="ECO:0000313" key="7">
    <source>
        <dbReference type="EMBL" id="AEK37879.1"/>
    </source>
</evidence>
<dbReference type="Proteomes" id="UP000006659">
    <property type="component" value="Chromosome"/>
</dbReference>
<keyword evidence="4 5" id="KW-0732">Signal</keyword>
<evidence type="ECO:0000259" key="6">
    <source>
        <dbReference type="PROSITE" id="PS50983"/>
    </source>
</evidence>
<dbReference type="InterPro" id="IPR051313">
    <property type="entry name" value="Bact_iron-sidero_bind"/>
</dbReference>
<dbReference type="HOGENOM" id="CLU_038034_0_3_11"/>
<name>G0HG01_CORVD</name>
<protein>
    <recommendedName>
        <fullName evidence="6">Fe/B12 periplasmic-binding domain-containing protein</fullName>
    </recommendedName>
</protein>
<comment type="similarity">
    <text evidence="2">Belongs to the bacterial solute-binding protein 8 family.</text>
</comment>
<comment type="subcellular location">
    <subcellularLocation>
        <location evidence="1">Cell envelope</location>
    </subcellularLocation>
</comment>
<evidence type="ECO:0000256" key="3">
    <source>
        <dbReference type="ARBA" id="ARBA00022448"/>
    </source>
</evidence>
<dbReference type="EMBL" id="CP002917">
    <property type="protein sequence ID" value="AEK37879.1"/>
    <property type="molecule type" value="Genomic_DNA"/>
</dbReference>
<dbReference type="KEGG" id="cva:CVAR_2534"/>
<dbReference type="GO" id="GO:0030288">
    <property type="term" value="C:outer membrane-bounded periplasmic space"/>
    <property type="evidence" value="ECO:0007669"/>
    <property type="project" value="TreeGrafter"/>
</dbReference>
<feature type="chain" id="PRO_5003400292" description="Fe/B12 periplasmic-binding domain-containing protein" evidence="5">
    <location>
        <begin position="21"/>
        <end position="328"/>
    </location>
</feature>